<reference evidence="2" key="1">
    <citation type="submission" date="2016-11" db="UniProtKB">
        <authorList>
            <consortium name="WormBaseParasite"/>
        </authorList>
    </citation>
    <scope>IDENTIFICATION</scope>
    <source>
        <strain evidence="2">KR3021</strain>
    </source>
</reference>
<accession>A0AC35U1M6</accession>
<dbReference type="Proteomes" id="UP000095286">
    <property type="component" value="Unplaced"/>
</dbReference>
<evidence type="ECO:0000313" key="2">
    <source>
        <dbReference type="WBParaSite" id="RSKR_0000670400.1"/>
    </source>
</evidence>
<evidence type="ECO:0000313" key="1">
    <source>
        <dbReference type="Proteomes" id="UP000095286"/>
    </source>
</evidence>
<name>A0AC35U1M6_9BILA</name>
<dbReference type="WBParaSite" id="RSKR_0000670400.1">
    <property type="protein sequence ID" value="RSKR_0000670400.1"/>
    <property type="gene ID" value="RSKR_0000670400"/>
</dbReference>
<organism evidence="1 2">
    <name type="scientific">Rhabditophanes sp. KR3021</name>
    <dbReference type="NCBI Taxonomy" id="114890"/>
    <lineage>
        <taxon>Eukaryota</taxon>
        <taxon>Metazoa</taxon>
        <taxon>Ecdysozoa</taxon>
        <taxon>Nematoda</taxon>
        <taxon>Chromadorea</taxon>
        <taxon>Rhabditida</taxon>
        <taxon>Tylenchina</taxon>
        <taxon>Panagrolaimomorpha</taxon>
        <taxon>Strongyloidoidea</taxon>
        <taxon>Alloionematidae</taxon>
        <taxon>Rhabditophanes</taxon>
    </lineage>
</organism>
<proteinExistence type="predicted"/>
<sequence>MEKGGRSKKFVEFAPWNVSLERRLQTFSVLFFLTIFLLLPVGVVGYVWVCFYNVWCLAVLVIYCAWWLIFDLNVPKRGSRPWKWFRNLWIWRYMANYFPVKVIKTAELPSDKNYIVGCHPHGILSISHFCNFGTNATRFEEIFPGIKPQLVTLSGQFMLPFRRELVIWAGGISSDADSIEYLLNDTNKGRAAAIVLGGAEEALEARADNYDLILSRRKGFCRIALKTGASLVPIYSFGENLAYNQVQNAKGSKLRQFQTKFKDITGFSPPIFHGRGIFQYTYGFVPFRNPINTVIGAPIHTKKNAKPTTEQIDALHAKYCEALIKLFDAHKTNYNIPDQAKLNIL</sequence>
<protein>
    <submittedName>
        <fullName evidence="2">Acyltransferase</fullName>
    </submittedName>
</protein>